<evidence type="ECO:0000256" key="8">
    <source>
        <dbReference type="ARBA" id="ARBA00023136"/>
    </source>
</evidence>
<evidence type="ECO:0000313" key="10">
    <source>
        <dbReference type="EMBL" id="KAK2603893.1"/>
    </source>
</evidence>
<feature type="transmembrane region" description="Helical" evidence="9">
    <location>
        <begin position="594"/>
        <end position="614"/>
    </location>
</feature>
<dbReference type="GO" id="GO:0035673">
    <property type="term" value="F:oligopeptide transmembrane transporter activity"/>
    <property type="evidence" value="ECO:0007669"/>
    <property type="project" value="InterPro"/>
</dbReference>
<evidence type="ECO:0000256" key="9">
    <source>
        <dbReference type="SAM" id="Phobius"/>
    </source>
</evidence>
<feature type="transmembrane region" description="Helical" evidence="9">
    <location>
        <begin position="226"/>
        <end position="243"/>
    </location>
</feature>
<keyword evidence="6" id="KW-0653">Protein transport</keyword>
<evidence type="ECO:0000256" key="1">
    <source>
        <dbReference type="ARBA" id="ARBA00004141"/>
    </source>
</evidence>
<accession>A0AAJ0CSI4</accession>
<sequence>MGAKDRVAGLQSWAWRLPREIPLWAKTDNQRGEDRAKRNNEHPWLAPDDLKMDSVLRQSRLLHCCLSVYPSISHSIWACELNLSLSLSRSAAMGLKGRFNVRQSAAPAASTSVEAGPGEVGNATAELKNFRKQHKWDPYLDTDKLEVIDNALESGNIEKQAAVDESLIQENSPYAEVRAAVPPVDDMDLPVDTLRAWIIGAMLCTIIAGANVLMSLRTSPISIQSTVVQLIAYPLGCFAAAVVPDKSFRLFGHTILLNPGPFNYKEHTIITMMTAAGSTVNYAIDILLAQEVFYEQHFKWGFQILLLLSTQAMGLGVAGVARRFLVWPSSMVWPNTLITTTVMHSLHNHKGADPATTNGWSMGRYRFFLIIAGATFMWEWIPQVIAQFLQYFTFATWIAPNSIIVNQLFGGFTGLGLLPISFDWAIISGFLTSPLQFPAFSLFNVAFGMIIVTIGTAGLAFGGPDYYKYLPISANKNWNRWAKEYKASAILNPDYTVNETAYKEYSPIILSPSFSLSYGLGFATLISTIMHVVLFYGGDVWNRAKSTKYEEPDIHLKLMRKYKETPEWYFIAIFAGSFACGLIAALCWDTHLPWWSYILCIVIGVVFFVPVGMVQAITNNQTGLNIVTEMIFGYMLPGRPLAMMLFKSWGYMLTANGLQYVIDMKVGHYLKVPPRSMFRAQAFAAIWLSIVQTCVYNFLMGNISGICTEDQKQGLTCPNARTFYNASIIWGVIGPRRVFGAGGLYSWANYFWLIGFMLPVIQYLIARKWPRSPVRYIVWPTVFGAGSLIPPATLYYLWQFVLVGLIFNYFIKRRWGGWWTEYNYVLSGALDIGTAFCVTLVGLGLGLANKSFPDWWGNTVFSETRDYLKTARTKQFIENVTEPIGPATW</sequence>
<feature type="transmembrane region" description="Helical" evidence="9">
    <location>
        <begin position="823"/>
        <end position="848"/>
    </location>
</feature>
<feature type="transmembrane region" description="Helical" evidence="9">
    <location>
        <begin position="568"/>
        <end position="588"/>
    </location>
</feature>
<dbReference type="Proteomes" id="UP001251528">
    <property type="component" value="Unassembled WGS sequence"/>
</dbReference>
<comment type="subcellular location">
    <subcellularLocation>
        <location evidence="1">Membrane</location>
        <topology evidence="1">Multi-pass membrane protein</topology>
    </subcellularLocation>
</comment>
<gene>
    <name evidence="10" type="ORF">QQS21_003928</name>
</gene>
<dbReference type="NCBIfam" id="TIGR00728">
    <property type="entry name" value="OPT_sfam"/>
    <property type="match status" value="1"/>
</dbReference>
<reference evidence="10" key="1">
    <citation type="submission" date="2023-06" db="EMBL/GenBank/DDBJ databases">
        <title>Conoideocrella luteorostrata (Hypocreales: Clavicipitaceae), a potential biocontrol fungus for elongate hemlock scale in United States Christmas tree production areas.</title>
        <authorList>
            <person name="Barrett H."/>
            <person name="Lovett B."/>
            <person name="Macias A.M."/>
            <person name="Stajich J.E."/>
            <person name="Kasson M.T."/>
        </authorList>
    </citation>
    <scope>NUCLEOTIDE SEQUENCE</scope>
    <source>
        <strain evidence="10">ARSEF 14590</strain>
    </source>
</reference>
<feature type="transmembrane region" description="Helical" evidence="9">
    <location>
        <begin position="795"/>
        <end position="811"/>
    </location>
</feature>
<dbReference type="Pfam" id="PF03169">
    <property type="entry name" value="OPT"/>
    <property type="match status" value="1"/>
</dbReference>
<feature type="transmembrane region" description="Helical" evidence="9">
    <location>
        <begin position="439"/>
        <end position="461"/>
    </location>
</feature>
<feature type="transmembrane region" description="Helical" evidence="9">
    <location>
        <begin position="367"/>
        <end position="388"/>
    </location>
</feature>
<feature type="transmembrane region" description="Helical" evidence="9">
    <location>
        <begin position="516"/>
        <end position="538"/>
    </location>
</feature>
<feature type="transmembrane region" description="Helical" evidence="9">
    <location>
        <begin position="300"/>
        <end position="321"/>
    </location>
</feature>
<feature type="transmembrane region" description="Helical" evidence="9">
    <location>
        <begin position="194"/>
        <end position="214"/>
    </location>
</feature>
<keyword evidence="7 9" id="KW-1133">Transmembrane helix</keyword>
<dbReference type="EMBL" id="JASWJB010000054">
    <property type="protein sequence ID" value="KAK2603893.1"/>
    <property type="molecule type" value="Genomic_DNA"/>
</dbReference>
<name>A0AAJ0CSI4_9HYPO</name>
<keyword evidence="11" id="KW-1185">Reference proteome</keyword>
<evidence type="ECO:0000256" key="3">
    <source>
        <dbReference type="ARBA" id="ARBA00022448"/>
    </source>
</evidence>
<dbReference type="PANTHER" id="PTHR22601">
    <property type="entry name" value="ISP4 LIKE PROTEIN"/>
    <property type="match status" value="1"/>
</dbReference>
<dbReference type="InterPro" id="IPR004813">
    <property type="entry name" value="OPT"/>
</dbReference>
<dbReference type="NCBIfam" id="TIGR00727">
    <property type="entry name" value="ISP4_OPT"/>
    <property type="match status" value="1"/>
</dbReference>
<evidence type="ECO:0000313" key="11">
    <source>
        <dbReference type="Proteomes" id="UP001251528"/>
    </source>
</evidence>
<keyword evidence="8 9" id="KW-0472">Membrane</keyword>
<keyword evidence="4 9" id="KW-0812">Transmembrane</keyword>
<keyword evidence="3" id="KW-0813">Transport</keyword>
<organism evidence="10 11">
    <name type="scientific">Conoideocrella luteorostrata</name>
    <dbReference type="NCBI Taxonomy" id="1105319"/>
    <lineage>
        <taxon>Eukaryota</taxon>
        <taxon>Fungi</taxon>
        <taxon>Dikarya</taxon>
        <taxon>Ascomycota</taxon>
        <taxon>Pezizomycotina</taxon>
        <taxon>Sordariomycetes</taxon>
        <taxon>Hypocreomycetidae</taxon>
        <taxon>Hypocreales</taxon>
        <taxon>Clavicipitaceae</taxon>
        <taxon>Conoideocrella</taxon>
    </lineage>
</organism>
<keyword evidence="5" id="KW-0571">Peptide transport</keyword>
<evidence type="ECO:0000256" key="7">
    <source>
        <dbReference type="ARBA" id="ARBA00022989"/>
    </source>
</evidence>
<comment type="caution">
    <text evidence="10">The sequence shown here is derived from an EMBL/GenBank/DDBJ whole genome shotgun (WGS) entry which is preliminary data.</text>
</comment>
<protein>
    <recommendedName>
        <fullName evidence="12">OPT family small oligopeptide transporter</fullName>
    </recommendedName>
</protein>
<comment type="similarity">
    <text evidence="2">Belongs to the oligopeptide OPT transporter family.</text>
</comment>
<evidence type="ECO:0000256" key="4">
    <source>
        <dbReference type="ARBA" id="ARBA00022692"/>
    </source>
</evidence>
<dbReference type="AlphaFoldDB" id="A0AAJ0CSI4"/>
<feature type="transmembrane region" description="Helical" evidence="9">
    <location>
        <begin position="408"/>
        <end position="427"/>
    </location>
</feature>
<evidence type="ECO:0000256" key="5">
    <source>
        <dbReference type="ARBA" id="ARBA00022856"/>
    </source>
</evidence>
<dbReference type="InterPro" id="IPR004648">
    <property type="entry name" value="Oligpept_transpt"/>
</dbReference>
<dbReference type="GO" id="GO:0016020">
    <property type="term" value="C:membrane"/>
    <property type="evidence" value="ECO:0007669"/>
    <property type="project" value="UniProtKB-SubCell"/>
</dbReference>
<feature type="transmembrane region" description="Helical" evidence="9">
    <location>
        <begin position="680"/>
        <end position="699"/>
    </location>
</feature>
<evidence type="ECO:0008006" key="12">
    <source>
        <dbReference type="Google" id="ProtNLM"/>
    </source>
</evidence>
<evidence type="ECO:0000256" key="6">
    <source>
        <dbReference type="ARBA" id="ARBA00022927"/>
    </source>
</evidence>
<proteinExistence type="inferred from homology"/>
<dbReference type="GO" id="GO:0015031">
    <property type="term" value="P:protein transport"/>
    <property type="evidence" value="ECO:0007669"/>
    <property type="project" value="UniProtKB-KW"/>
</dbReference>
<feature type="transmembrane region" description="Helical" evidence="9">
    <location>
        <begin position="747"/>
        <end position="766"/>
    </location>
</feature>
<evidence type="ECO:0000256" key="2">
    <source>
        <dbReference type="ARBA" id="ARBA00008807"/>
    </source>
</evidence>